<keyword evidence="6" id="KW-0175">Coiled coil</keyword>
<comment type="function">
    <text evidence="5">Found in functional membrane microdomains (FMM) that may be equivalent to eukaryotic membrane rafts FMMs are highly dynamic and increase in number as cells age. Flotillins are thought to be important factors in membrane fluidity.</text>
</comment>
<keyword evidence="3 5" id="KW-1133">Transmembrane helix</keyword>
<feature type="coiled-coil region" evidence="6">
    <location>
        <begin position="263"/>
        <end position="290"/>
    </location>
</feature>
<gene>
    <name evidence="5" type="primary">floA</name>
    <name evidence="7" type="ORF">EV207_101321</name>
</gene>
<protein>
    <recommendedName>
        <fullName evidence="5">Flotillin-like protein FloA</fullName>
    </recommendedName>
</protein>
<reference evidence="7 8" key="1">
    <citation type="submission" date="2019-03" db="EMBL/GenBank/DDBJ databases">
        <title>Genomic Encyclopedia of Type Strains, Phase IV (KMG-IV): sequencing the most valuable type-strain genomes for metagenomic binning, comparative biology and taxonomic classification.</title>
        <authorList>
            <person name="Goeker M."/>
        </authorList>
    </citation>
    <scope>NUCLEOTIDE SEQUENCE [LARGE SCALE GENOMIC DNA]</scope>
    <source>
        <strain evidence="7 8">DSM 19377</strain>
    </source>
</reference>
<dbReference type="Pfam" id="PF12127">
    <property type="entry name" value="FloA"/>
    <property type="match status" value="1"/>
</dbReference>
<organism evidence="7 8">
    <name type="scientific">Scopulibacillus darangshiensis</name>
    <dbReference type="NCBI Taxonomy" id="442528"/>
    <lineage>
        <taxon>Bacteria</taxon>
        <taxon>Bacillati</taxon>
        <taxon>Bacillota</taxon>
        <taxon>Bacilli</taxon>
        <taxon>Bacillales</taxon>
        <taxon>Sporolactobacillaceae</taxon>
        <taxon>Scopulibacillus</taxon>
    </lineage>
</organism>
<comment type="caution">
    <text evidence="7">The sequence shown here is derived from an EMBL/GenBank/DDBJ whole genome shotgun (WGS) entry which is preliminary data.</text>
</comment>
<evidence type="ECO:0000256" key="3">
    <source>
        <dbReference type="ARBA" id="ARBA00022989"/>
    </source>
</evidence>
<dbReference type="GO" id="GO:0005886">
    <property type="term" value="C:plasma membrane"/>
    <property type="evidence" value="ECO:0007669"/>
    <property type="project" value="UniProtKB-SubCell"/>
</dbReference>
<accession>A0A4R2PBD2</accession>
<evidence type="ECO:0000313" key="8">
    <source>
        <dbReference type="Proteomes" id="UP000295416"/>
    </source>
</evidence>
<proteinExistence type="inferred from homology"/>
<dbReference type="GO" id="GO:0045121">
    <property type="term" value="C:membrane raft"/>
    <property type="evidence" value="ECO:0007669"/>
    <property type="project" value="UniProtKB-SubCell"/>
</dbReference>
<dbReference type="HAMAP" id="MF_01562">
    <property type="entry name" value="FloA"/>
    <property type="match status" value="1"/>
</dbReference>
<keyword evidence="8" id="KW-1185">Reference proteome</keyword>
<evidence type="ECO:0000313" key="7">
    <source>
        <dbReference type="EMBL" id="TCP32342.1"/>
    </source>
</evidence>
<evidence type="ECO:0000256" key="1">
    <source>
        <dbReference type="ARBA" id="ARBA00022475"/>
    </source>
</evidence>
<comment type="caution">
    <text evidence="5">Lacks conserved residue(s) required for the propagation of feature annotation.</text>
</comment>
<evidence type="ECO:0000256" key="2">
    <source>
        <dbReference type="ARBA" id="ARBA00022692"/>
    </source>
</evidence>
<keyword evidence="4 5" id="KW-0472">Membrane</keyword>
<sequence>MLDQGTLTILLIAAAVIVVLAIFFTFVPIMLWISALSSGVKIGIFTLVGMRLRRVIPRRVINPLIKAVKAGLSINTNQLESHYLAGGNVDRVVNALIAAHRANIELTFERCAAIDLAGRNVLEAVQMSVNPKVIESPFIAGVAMDGIEVKAKARITVRANIDRLVGGAGEDTIIARVGEGVVSTIGSSDSHKKVLENPDMISQTVLTKGLDAGTAFEILSIDIADVDIGKNIGAHLQTEQAEADKNIAQAKAEERRAMAVAQEQEMTARVEEMRAKVVEAEAEVPQAMAAALKEGNMGVMDYMNYNNIKADTEMRHSVGDMNEGQNKKDK</sequence>
<dbReference type="EMBL" id="SLXK01000001">
    <property type="protein sequence ID" value="TCP32342.1"/>
    <property type="molecule type" value="Genomic_DNA"/>
</dbReference>
<dbReference type="Proteomes" id="UP000295416">
    <property type="component" value="Unassembled WGS sequence"/>
</dbReference>
<dbReference type="NCBIfam" id="NF010186">
    <property type="entry name" value="PRK13665.1"/>
    <property type="match status" value="1"/>
</dbReference>
<comment type="subunit">
    <text evidence="5">Homooligomerizes.</text>
</comment>
<name>A0A4R2PBD2_9BACL</name>
<comment type="subcellular location">
    <subcellularLocation>
        <location evidence="5">Cell membrane</location>
        <topology evidence="5">Single-pass membrane protein</topology>
    </subcellularLocation>
    <subcellularLocation>
        <location evidence="5">Membrane raft</location>
        <topology evidence="5">Single-pass membrane protein</topology>
    </subcellularLocation>
</comment>
<keyword evidence="1 5" id="KW-1003">Cell membrane</keyword>
<comment type="similarity">
    <text evidence="5">Belongs to the flotillin-like FloA family.</text>
</comment>
<dbReference type="InterPro" id="IPR022853">
    <property type="entry name" value="FloA"/>
</dbReference>
<keyword evidence="2 5" id="KW-0812">Transmembrane</keyword>
<evidence type="ECO:0000256" key="4">
    <source>
        <dbReference type="ARBA" id="ARBA00023136"/>
    </source>
</evidence>
<dbReference type="AlphaFoldDB" id="A0A4R2PBD2"/>
<evidence type="ECO:0000256" key="6">
    <source>
        <dbReference type="SAM" id="Coils"/>
    </source>
</evidence>
<evidence type="ECO:0000256" key="5">
    <source>
        <dbReference type="HAMAP-Rule" id="MF_01562"/>
    </source>
</evidence>
<feature type="transmembrane region" description="Helical" evidence="5">
    <location>
        <begin position="7"/>
        <end position="26"/>
    </location>
</feature>